<proteinExistence type="predicted"/>
<evidence type="ECO:0000313" key="2">
    <source>
        <dbReference type="EMBL" id="HHJ64731.1"/>
    </source>
</evidence>
<keyword evidence="1" id="KW-1133">Transmembrane helix</keyword>
<keyword evidence="1" id="KW-0472">Membrane</keyword>
<reference evidence="2" key="1">
    <citation type="journal article" date="2020" name="mSystems">
        <title>Genome- and Community-Level Interaction Insights into Carbon Utilization and Element Cycling Functions of Hydrothermarchaeota in Hydrothermal Sediment.</title>
        <authorList>
            <person name="Zhou Z."/>
            <person name="Liu Y."/>
            <person name="Xu W."/>
            <person name="Pan J."/>
            <person name="Luo Z.H."/>
            <person name="Li M."/>
        </authorList>
    </citation>
    <scope>NUCLEOTIDE SEQUENCE [LARGE SCALE GENOMIC DNA]</scope>
    <source>
        <strain evidence="2">HyVt-501</strain>
    </source>
</reference>
<sequence length="59" mass="6526">MLRASIFLLTLPVAGAYAHVKPYDHPHVGFLHPEELIALLAISGVSLLLLGYRFIRGRT</sequence>
<name>A0A7C5L6J7_AQUAO</name>
<dbReference type="Proteomes" id="UP000885792">
    <property type="component" value="Unassembled WGS sequence"/>
</dbReference>
<feature type="transmembrane region" description="Helical" evidence="1">
    <location>
        <begin position="36"/>
        <end position="55"/>
    </location>
</feature>
<dbReference type="AlphaFoldDB" id="A0A7C5L6J7"/>
<accession>A0A7C5L6J7</accession>
<organism evidence="2">
    <name type="scientific">Aquifex aeolicus</name>
    <dbReference type="NCBI Taxonomy" id="63363"/>
    <lineage>
        <taxon>Bacteria</taxon>
        <taxon>Pseudomonadati</taxon>
        <taxon>Aquificota</taxon>
        <taxon>Aquificia</taxon>
        <taxon>Aquificales</taxon>
        <taxon>Aquificaceae</taxon>
        <taxon>Aquifex</taxon>
    </lineage>
</organism>
<evidence type="ECO:0000256" key="1">
    <source>
        <dbReference type="SAM" id="Phobius"/>
    </source>
</evidence>
<keyword evidence="1" id="KW-0812">Transmembrane</keyword>
<protein>
    <submittedName>
        <fullName evidence="2">Uncharacterized protein</fullName>
    </submittedName>
</protein>
<dbReference type="EMBL" id="DRNB01000274">
    <property type="protein sequence ID" value="HHJ64731.1"/>
    <property type="molecule type" value="Genomic_DNA"/>
</dbReference>
<gene>
    <name evidence="2" type="ORF">ENJ61_07480</name>
</gene>
<comment type="caution">
    <text evidence="2">The sequence shown here is derived from an EMBL/GenBank/DDBJ whole genome shotgun (WGS) entry which is preliminary data.</text>
</comment>